<proteinExistence type="predicted"/>
<evidence type="ECO:0000256" key="1">
    <source>
        <dbReference type="SAM" id="Coils"/>
    </source>
</evidence>
<dbReference type="AlphaFoldDB" id="A0A6L2KCJ1"/>
<feature type="coiled-coil region" evidence="1">
    <location>
        <begin position="82"/>
        <end position="109"/>
    </location>
</feature>
<organism evidence="2">
    <name type="scientific">Tanacetum cinerariifolium</name>
    <name type="common">Dalmatian daisy</name>
    <name type="synonym">Chrysanthemum cinerariifolium</name>
    <dbReference type="NCBI Taxonomy" id="118510"/>
    <lineage>
        <taxon>Eukaryota</taxon>
        <taxon>Viridiplantae</taxon>
        <taxon>Streptophyta</taxon>
        <taxon>Embryophyta</taxon>
        <taxon>Tracheophyta</taxon>
        <taxon>Spermatophyta</taxon>
        <taxon>Magnoliopsida</taxon>
        <taxon>eudicotyledons</taxon>
        <taxon>Gunneridae</taxon>
        <taxon>Pentapetalae</taxon>
        <taxon>asterids</taxon>
        <taxon>campanulids</taxon>
        <taxon>Asterales</taxon>
        <taxon>Asteraceae</taxon>
        <taxon>Asteroideae</taxon>
        <taxon>Anthemideae</taxon>
        <taxon>Anthemidinae</taxon>
        <taxon>Tanacetum</taxon>
    </lineage>
</organism>
<accession>A0A6L2KCJ1</accession>
<comment type="caution">
    <text evidence="2">The sequence shown here is derived from an EMBL/GenBank/DDBJ whole genome shotgun (WGS) entry which is preliminary data.</text>
</comment>
<gene>
    <name evidence="2" type="ORF">Tci_018448</name>
</gene>
<sequence length="277" mass="30825">MIVQGLIFQGEVLTVPVESHHAPTDEAASTGVDVIHGEAATTVTSLNARQGSGNIDKTLYMPHDSPLPRVNTLGSDEGSMTLKELTVLCTTLSQKVESLEEDLKQTKQVYGAAYTKLIIKVKRLEKTVKTGKARRKVQIIVFDDEEEFADPSKQGRTKILADTSRSNVQTYTRRRAVSTGSGGVSTASRMISTAGASMPTWSRDSCETARAFNEEERKRIAKFHKAAQTFTEEECQNIRARVEDDEELTQRLQAEERDKYSEVDQAKMLVDLINQRK</sequence>
<reference evidence="2" key="1">
    <citation type="journal article" date="2019" name="Sci. Rep.">
        <title>Draft genome of Tanacetum cinerariifolium, the natural source of mosquito coil.</title>
        <authorList>
            <person name="Yamashiro T."/>
            <person name="Shiraishi A."/>
            <person name="Satake H."/>
            <person name="Nakayama K."/>
        </authorList>
    </citation>
    <scope>NUCLEOTIDE SEQUENCE</scope>
</reference>
<name>A0A6L2KCJ1_TANCI</name>
<keyword evidence="1" id="KW-0175">Coiled coil</keyword>
<evidence type="ECO:0000313" key="2">
    <source>
        <dbReference type="EMBL" id="GEU46470.1"/>
    </source>
</evidence>
<dbReference type="EMBL" id="BKCJ010002129">
    <property type="protein sequence ID" value="GEU46470.1"/>
    <property type="molecule type" value="Genomic_DNA"/>
</dbReference>
<protein>
    <submittedName>
        <fullName evidence="2">Uncharacterized protein</fullName>
    </submittedName>
</protein>